<gene>
    <name evidence="3" type="ORF">A9D01_12950</name>
</gene>
<keyword evidence="1" id="KW-1133">Transmembrane helix</keyword>
<feature type="transmembrane region" description="Helical" evidence="1">
    <location>
        <begin position="249"/>
        <end position="270"/>
    </location>
</feature>
<accession>A0ABC8CR06</accession>
<dbReference type="EMBL" id="CP024932">
    <property type="protein sequence ID" value="ATZ09513.1"/>
    <property type="molecule type" value="Genomic_DNA"/>
</dbReference>
<evidence type="ECO:0000256" key="1">
    <source>
        <dbReference type="SAM" id="Phobius"/>
    </source>
</evidence>
<dbReference type="Proteomes" id="UP000231994">
    <property type="component" value="Chromosome"/>
</dbReference>
<evidence type="ECO:0000259" key="2">
    <source>
        <dbReference type="Pfam" id="PF04024"/>
    </source>
</evidence>
<name>A0ABC8CR06_CORST</name>
<reference evidence="3 4" key="1">
    <citation type="submission" date="2017-11" db="EMBL/GenBank/DDBJ databases">
        <title>Whole genome sequencing of cultured pathogen.</title>
        <authorList>
            <person name="Hoffmann M."/>
            <person name="Sanchez M."/>
            <person name="Timme R."/>
            <person name="Nudel K."/>
            <person name="Bry L."/>
        </authorList>
    </citation>
    <scope>NUCLEOTIDE SEQUENCE [LARGE SCALE GENOMIC DNA]</scope>
    <source>
        <strain evidence="3 4">216</strain>
    </source>
</reference>
<dbReference type="AlphaFoldDB" id="A0ABC8CR06"/>
<dbReference type="InterPro" id="IPR007168">
    <property type="entry name" value="Phageshock_PspC_N"/>
</dbReference>
<evidence type="ECO:0000313" key="3">
    <source>
        <dbReference type="EMBL" id="ATZ09513.1"/>
    </source>
</evidence>
<organism evidence="3 4">
    <name type="scientific">Corynebacterium striatum</name>
    <dbReference type="NCBI Taxonomy" id="43770"/>
    <lineage>
        <taxon>Bacteria</taxon>
        <taxon>Bacillati</taxon>
        <taxon>Actinomycetota</taxon>
        <taxon>Actinomycetes</taxon>
        <taxon>Mycobacteriales</taxon>
        <taxon>Corynebacteriaceae</taxon>
        <taxon>Corynebacterium</taxon>
    </lineage>
</organism>
<feature type="domain" description="Phage shock protein PspC N-terminal" evidence="2">
    <location>
        <begin position="62"/>
        <end position="109"/>
    </location>
</feature>
<feature type="transmembrane region" description="Helical" evidence="1">
    <location>
        <begin position="132"/>
        <end position="152"/>
    </location>
</feature>
<keyword evidence="1" id="KW-0812">Transmembrane</keyword>
<feature type="transmembrane region" description="Helical" evidence="1">
    <location>
        <begin position="158"/>
        <end position="174"/>
    </location>
</feature>
<dbReference type="Pfam" id="PF04024">
    <property type="entry name" value="PspC"/>
    <property type="match status" value="1"/>
</dbReference>
<dbReference type="RefSeq" id="WP_080970501.1">
    <property type="nucleotide sequence ID" value="NZ_CP069514.1"/>
</dbReference>
<protein>
    <submittedName>
        <fullName evidence="3">PspC domain-containing protein</fullName>
    </submittedName>
</protein>
<evidence type="ECO:0000313" key="4">
    <source>
        <dbReference type="Proteomes" id="UP000231994"/>
    </source>
</evidence>
<sequence>MPLIFARLRPVRIGVNPEVQKSGRSPMVAYLAVRHDIGMNTATLNQMWDTRPPRIPSNQGGNAMIAGVCEGIGVRYQIDPVLVRVAFVVTALVLGGGIALYALAWMCMPLYGKATAPVQDLFGKADGPKSESSLAVGLIILFAATAGFGPLFGEKQTLSTVVIFILAAVAWYGLHQRQPIPPAGLLAAPVPDAAPGPDMSAFTPVESYPFPPGRTTPPSWDPLGTVPEAWDLPDPAPAPAPKKKSHEGLIATVAVSAAVIVGISFIWAMAASEDNTKNHAGSVTYTVRDAADLPDTFSNGVGSMTVDLRELTLDKPRTLTIDNGVGSIDVYLPENTPIALECDTGIGESNCVPRTDPGAKLTLIIDNGIGTTTIHE</sequence>
<keyword evidence="1" id="KW-0472">Membrane</keyword>
<proteinExistence type="predicted"/>
<feature type="transmembrane region" description="Helical" evidence="1">
    <location>
        <begin position="85"/>
        <end position="111"/>
    </location>
</feature>